<protein>
    <submittedName>
        <fullName evidence="2">Uncharacterized protein</fullName>
    </submittedName>
</protein>
<dbReference type="AlphaFoldDB" id="A0A850H2I6"/>
<keyword evidence="1" id="KW-0732">Signal</keyword>
<name>A0A850H2I6_9SPHN</name>
<gene>
    <name evidence="2" type="ORF">HUV48_07655</name>
</gene>
<evidence type="ECO:0000313" key="2">
    <source>
        <dbReference type="EMBL" id="NVD44896.1"/>
    </source>
</evidence>
<dbReference type="EMBL" id="JABWGV010000002">
    <property type="protein sequence ID" value="NVD44896.1"/>
    <property type="molecule type" value="Genomic_DNA"/>
</dbReference>
<keyword evidence="3" id="KW-1185">Reference proteome</keyword>
<dbReference type="Proteomes" id="UP000561438">
    <property type="component" value="Unassembled WGS sequence"/>
</dbReference>
<feature type="signal peptide" evidence="1">
    <location>
        <begin position="1"/>
        <end position="20"/>
    </location>
</feature>
<accession>A0A850H2I6</accession>
<sequence>MHPRAKIAMIVAGLAATALAVPAAAQDDTEMTEGEQELAEILDGRIAGEPVNCLGSMHRDRVQTIDKTAFVFRDGDTVYVNRPRSARFIDDFDLPVFHQFGADLCRLDQVEMRDRTSGIPGPRVVLEEFVPYRKAQTEG</sequence>
<proteinExistence type="predicted"/>
<feature type="chain" id="PRO_5032786296" evidence="1">
    <location>
        <begin position="21"/>
        <end position="139"/>
    </location>
</feature>
<evidence type="ECO:0000256" key="1">
    <source>
        <dbReference type="SAM" id="SignalP"/>
    </source>
</evidence>
<dbReference type="RefSeq" id="WP_176267185.1">
    <property type="nucleotide sequence ID" value="NZ_JABWGV010000002.1"/>
</dbReference>
<organism evidence="2 3">
    <name type="scientific">Qipengyuania atrilutea</name>
    <dbReference type="NCBI Taxonomy" id="2744473"/>
    <lineage>
        <taxon>Bacteria</taxon>
        <taxon>Pseudomonadati</taxon>
        <taxon>Pseudomonadota</taxon>
        <taxon>Alphaproteobacteria</taxon>
        <taxon>Sphingomonadales</taxon>
        <taxon>Erythrobacteraceae</taxon>
        <taxon>Qipengyuania</taxon>
    </lineage>
</organism>
<evidence type="ECO:0000313" key="3">
    <source>
        <dbReference type="Proteomes" id="UP000561438"/>
    </source>
</evidence>
<reference evidence="2 3" key="1">
    <citation type="submission" date="2020-06" db="EMBL/GenBank/DDBJ databases">
        <title>Altererythrobacter sp. HHU K3-1.</title>
        <authorList>
            <person name="Zhang D."/>
            <person name="Xue H."/>
        </authorList>
    </citation>
    <scope>NUCLEOTIDE SEQUENCE [LARGE SCALE GENOMIC DNA]</scope>
    <source>
        <strain evidence="2 3">HHU K3-1</strain>
    </source>
</reference>
<comment type="caution">
    <text evidence="2">The sequence shown here is derived from an EMBL/GenBank/DDBJ whole genome shotgun (WGS) entry which is preliminary data.</text>
</comment>